<organism evidence="6 7">
    <name type="scientific">Sphaerobolus stellatus (strain SS14)</name>
    <dbReference type="NCBI Taxonomy" id="990650"/>
    <lineage>
        <taxon>Eukaryota</taxon>
        <taxon>Fungi</taxon>
        <taxon>Dikarya</taxon>
        <taxon>Basidiomycota</taxon>
        <taxon>Agaricomycotina</taxon>
        <taxon>Agaricomycetes</taxon>
        <taxon>Phallomycetidae</taxon>
        <taxon>Geastrales</taxon>
        <taxon>Sphaerobolaceae</taxon>
        <taxon>Sphaerobolus</taxon>
    </lineage>
</organism>
<keyword evidence="1" id="KW-0378">Hydrolase</keyword>
<dbReference type="GO" id="GO:0016787">
    <property type="term" value="F:hydrolase activity"/>
    <property type="evidence" value="ECO:0007669"/>
    <property type="project" value="UniProtKB-KW"/>
</dbReference>
<comment type="similarity">
    <text evidence="2">Belongs to the AB hydrolase superfamily. Epoxide hydrolase family.</text>
</comment>
<dbReference type="EMBL" id="KN837288">
    <property type="protein sequence ID" value="KIJ29167.1"/>
    <property type="molecule type" value="Genomic_DNA"/>
</dbReference>
<protein>
    <recommendedName>
        <fullName evidence="5">AB hydrolase-1 domain-containing protein</fullName>
    </recommendedName>
</protein>
<dbReference type="PANTHER" id="PTHR43329">
    <property type="entry name" value="EPOXIDE HYDROLASE"/>
    <property type="match status" value="1"/>
</dbReference>
<dbReference type="Gene3D" id="3.40.50.1820">
    <property type="entry name" value="alpha/beta hydrolase"/>
    <property type="match status" value="1"/>
</dbReference>
<evidence type="ECO:0000256" key="1">
    <source>
        <dbReference type="ARBA" id="ARBA00022801"/>
    </source>
</evidence>
<dbReference type="InterPro" id="IPR029058">
    <property type="entry name" value="AB_hydrolase_fold"/>
</dbReference>
<gene>
    <name evidence="6" type="ORF">M422DRAFT_37040</name>
</gene>
<reference evidence="6 7" key="1">
    <citation type="submission" date="2014-06" db="EMBL/GenBank/DDBJ databases">
        <title>Evolutionary Origins and Diversification of the Mycorrhizal Mutualists.</title>
        <authorList>
            <consortium name="DOE Joint Genome Institute"/>
            <consortium name="Mycorrhizal Genomics Consortium"/>
            <person name="Kohler A."/>
            <person name="Kuo A."/>
            <person name="Nagy L.G."/>
            <person name="Floudas D."/>
            <person name="Copeland A."/>
            <person name="Barry K.W."/>
            <person name="Cichocki N."/>
            <person name="Veneault-Fourrey C."/>
            <person name="LaButti K."/>
            <person name="Lindquist E.A."/>
            <person name="Lipzen A."/>
            <person name="Lundell T."/>
            <person name="Morin E."/>
            <person name="Murat C."/>
            <person name="Riley R."/>
            <person name="Ohm R."/>
            <person name="Sun H."/>
            <person name="Tunlid A."/>
            <person name="Henrissat B."/>
            <person name="Grigoriev I.V."/>
            <person name="Hibbett D.S."/>
            <person name="Martin F."/>
        </authorList>
    </citation>
    <scope>NUCLEOTIDE SEQUENCE [LARGE SCALE GENOMIC DNA]</scope>
    <source>
        <strain evidence="6 7">SS14</strain>
    </source>
</reference>
<evidence type="ECO:0000313" key="7">
    <source>
        <dbReference type="Proteomes" id="UP000054279"/>
    </source>
</evidence>
<dbReference type="PRINTS" id="PR00412">
    <property type="entry name" value="EPOXHYDRLASE"/>
</dbReference>
<sequence length="415" mass="45887">MTRQALALLSALFFGLLFIPKESLAKGPLKDPLKFSIPLKVKEYLPYQRVARCSAINRSEIGDSATVQLQYVHIVNPNATRTLLLVHGWPGLWSTWSNQIAHFASSYSLIVPTLRGFGSSTHAGDVQNSGAVQEHTEDLACILREAGVSSATCVGHDWGAQVCWESARARPDLIEAVSGIAVPYLPSAGPFLPIEDIVTFFPHLGYQVYFANDTQGAVEELDASVQRSLRSVMRSVDSPPPPDFLVSQDDFLGAWQNFSIIPEIPFLSREEEAYLVDQFSIQGFDYTLEFYTNPNRLSYYNFVQAQGNFTIPQPALHIAPTDDPVADWIAASNILNSASFIPLLKTETIATAHWPHLERPEEFNQILEKWLNNSLKEPAQLETSKETAVPQITAEAKSEEPIVSEVRAKSTISGA</sequence>
<name>A0A0C9UJU6_SPHS4</name>
<dbReference type="HOGENOM" id="CLU_020336_7_5_1"/>
<dbReference type="AlphaFoldDB" id="A0A0C9UJU6"/>
<feature type="chain" id="PRO_5002204854" description="AB hydrolase-1 domain-containing protein" evidence="4">
    <location>
        <begin position="26"/>
        <end position="415"/>
    </location>
</feature>
<feature type="signal peptide" evidence="4">
    <location>
        <begin position="1"/>
        <end position="25"/>
    </location>
</feature>
<accession>A0A0C9UJU6</accession>
<evidence type="ECO:0000256" key="4">
    <source>
        <dbReference type="SAM" id="SignalP"/>
    </source>
</evidence>
<evidence type="ECO:0000259" key="5">
    <source>
        <dbReference type="Pfam" id="PF00561"/>
    </source>
</evidence>
<evidence type="ECO:0000256" key="2">
    <source>
        <dbReference type="ARBA" id="ARBA00038334"/>
    </source>
</evidence>
<evidence type="ECO:0000313" key="6">
    <source>
        <dbReference type="EMBL" id="KIJ29167.1"/>
    </source>
</evidence>
<feature type="region of interest" description="Disordered" evidence="3">
    <location>
        <begin position="380"/>
        <end position="415"/>
    </location>
</feature>
<dbReference type="SUPFAM" id="SSF53474">
    <property type="entry name" value="alpha/beta-Hydrolases"/>
    <property type="match status" value="1"/>
</dbReference>
<evidence type="ECO:0000256" key="3">
    <source>
        <dbReference type="SAM" id="MobiDB-lite"/>
    </source>
</evidence>
<dbReference type="InterPro" id="IPR000073">
    <property type="entry name" value="AB_hydrolase_1"/>
</dbReference>
<dbReference type="OrthoDB" id="408373at2759"/>
<dbReference type="Proteomes" id="UP000054279">
    <property type="component" value="Unassembled WGS sequence"/>
</dbReference>
<keyword evidence="4" id="KW-0732">Signal</keyword>
<dbReference type="Pfam" id="PF00561">
    <property type="entry name" value="Abhydrolase_1"/>
    <property type="match status" value="1"/>
</dbReference>
<dbReference type="InterPro" id="IPR000639">
    <property type="entry name" value="Epox_hydrolase-like"/>
</dbReference>
<feature type="domain" description="AB hydrolase-1" evidence="5">
    <location>
        <begin position="82"/>
        <end position="360"/>
    </location>
</feature>
<proteinExistence type="inferred from homology"/>
<keyword evidence="7" id="KW-1185">Reference proteome</keyword>